<dbReference type="EMBL" id="JARJCM010000431">
    <property type="protein sequence ID" value="KAJ7017113.1"/>
    <property type="molecule type" value="Genomic_DNA"/>
</dbReference>
<proteinExistence type="predicted"/>
<organism evidence="3 4">
    <name type="scientific">Mycena alexandri</name>
    <dbReference type="NCBI Taxonomy" id="1745969"/>
    <lineage>
        <taxon>Eukaryota</taxon>
        <taxon>Fungi</taxon>
        <taxon>Dikarya</taxon>
        <taxon>Basidiomycota</taxon>
        <taxon>Agaricomycotina</taxon>
        <taxon>Agaricomycetes</taxon>
        <taxon>Agaricomycetidae</taxon>
        <taxon>Agaricales</taxon>
        <taxon>Marasmiineae</taxon>
        <taxon>Mycenaceae</taxon>
        <taxon>Mycena</taxon>
    </lineage>
</organism>
<keyword evidence="4" id="KW-1185">Reference proteome</keyword>
<evidence type="ECO:0000313" key="4">
    <source>
        <dbReference type="Proteomes" id="UP001218188"/>
    </source>
</evidence>
<feature type="region of interest" description="Disordered" evidence="1">
    <location>
        <begin position="205"/>
        <end position="252"/>
    </location>
</feature>
<accession>A0AAD6RXE8</accession>
<gene>
    <name evidence="3" type="ORF">C8F04DRAFT_1279969</name>
</gene>
<dbReference type="InterPro" id="IPR046496">
    <property type="entry name" value="DUF6589"/>
</dbReference>
<feature type="region of interest" description="Disordered" evidence="1">
    <location>
        <begin position="886"/>
        <end position="909"/>
    </location>
</feature>
<dbReference type="Proteomes" id="UP001218188">
    <property type="component" value="Unassembled WGS sequence"/>
</dbReference>
<dbReference type="AlphaFoldDB" id="A0AAD6RXE8"/>
<feature type="region of interest" description="Disordered" evidence="1">
    <location>
        <begin position="928"/>
        <end position="950"/>
    </location>
</feature>
<name>A0AAD6RXE8_9AGAR</name>
<evidence type="ECO:0000259" key="2">
    <source>
        <dbReference type="Pfam" id="PF20231"/>
    </source>
</evidence>
<reference evidence="3" key="1">
    <citation type="submission" date="2023-03" db="EMBL/GenBank/DDBJ databases">
        <title>Massive genome expansion in bonnet fungi (Mycena s.s.) driven by repeated elements and novel gene families across ecological guilds.</title>
        <authorList>
            <consortium name="Lawrence Berkeley National Laboratory"/>
            <person name="Harder C.B."/>
            <person name="Miyauchi S."/>
            <person name="Viragh M."/>
            <person name="Kuo A."/>
            <person name="Thoen E."/>
            <person name="Andreopoulos B."/>
            <person name="Lu D."/>
            <person name="Skrede I."/>
            <person name="Drula E."/>
            <person name="Henrissat B."/>
            <person name="Morin E."/>
            <person name="Kohler A."/>
            <person name="Barry K."/>
            <person name="LaButti K."/>
            <person name="Morin E."/>
            <person name="Salamov A."/>
            <person name="Lipzen A."/>
            <person name="Mereny Z."/>
            <person name="Hegedus B."/>
            <person name="Baldrian P."/>
            <person name="Stursova M."/>
            <person name="Weitz H."/>
            <person name="Taylor A."/>
            <person name="Grigoriev I.V."/>
            <person name="Nagy L.G."/>
            <person name="Martin F."/>
            <person name="Kauserud H."/>
        </authorList>
    </citation>
    <scope>NUCLEOTIDE SEQUENCE</scope>
    <source>
        <strain evidence="3">CBHHK200</strain>
    </source>
</reference>
<feature type="compositionally biased region" description="Polar residues" evidence="1">
    <location>
        <begin position="893"/>
        <end position="909"/>
    </location>
</feature>
<evidence type="ECO:0000313" key="3">
    <source>
        <dbReference type="EMBL" id="KAJ7017113.1"/>
    </source>
</evidence>
<feature type="compositionally biased region" description="Gly residues" evidence="1">
    <location>
        <begin position="938"/>
        <end position="950"/>
    </location>
</feature>
<comment type="caution">
    <text evidence="3">The sequence shown here is derived from an EMBL/GenBank/DDBJ whole genome shotgun (WGS) entry which is preliminary data.</text>
</comment>
<protein>
    <recommendedName>
        <fullName evidence="2">DUF6589 domain-containing protein</fullName>
    </recommendedName>
</protein>
<dbReference type="Pfam" id="PF20231">
    <property type="entry name" value="DUF6589"/>
    <property type="match status" value="1"/>
</dbReference>
<sequence length="950" mass="106795">MAWVLIPLLAELRLEDHGAELVTLSPLCLGYITLNLATLQYDDTFWESHLPQSQLKGITLEAKLHLVFSLMIFLSVSTRQLIYWLFTTEIPSVTKRISHFMGFFGTEDTLETRFAPALIFNLWRDADRWPNAQKYIREMAIPCAHELALQDSDRIISSPHLRVRLKTLTIQGLRDLLHPTKLVEIIKELAPFTWGILHTFSASPNKARRQRKTNEDVPMPGVEEDWADDPNDKENVEEGEANPDAAPDRGWSKEYPGFSRNPVFVIFLTISMLVFVRNRGTNVLPLILGLFFKISGTSSRVVMMLSNAGVCVSSRTVERLKIRITEDAIQLAVNLMTSGQVFFTIFDNINVFLRKSQQRISNTNDMINATNCAVVGIPDVEPFTEADLAEQLALRGQRAKAKATDILPTPEDDKIVGKTFVALIAEMIVTFAPGNSRWKNRKDIAEAVAAMMPEDRPLPPDKSDARPFGLFDVNEGSKKGVVKVLAAIQERSTISEKIWSSIWRIFVGDWLTSNNLRAARRDRTDDINAMERLEYAQELSAPFHFALQATHMIMRTHYGHAVEDPASLAAHKGLLNRKWDVNKPNYAAAKSLIRHSLIARILHCVMVLNGFTLYSQLSGWQPTLEDIQTIALAISTDFATATAAKKAQVAGDDWMAHSIYFIRDSLFFCMFEKAVSFADPGQLIRVLKYWGLAFRGVGQHNYARECAEVLVRWTFELPDKLRRGLERSWFINRWGKRGRSIASDLYLEQLNFWVKRVFIASGAGVTVEYIIRKGSACVEAFRDVTHMVANFFGDSDRSRRSKEVKFNQDIEALVTEMQRRKFHKVSTIKHFVPAPPKKGPKVAPKNLPPVEAQRSAIVDVFVKGAEEWNGKFTEFIKSTTYDPALGGYPPAPSTNSGNRDTTLDTGTVFDNLTTNPLTFDSFMDLHTSEDPGEITGSGALGGGGDFDGVE</sequence>
<feature type="domain" description="DUF6589" evidence="2">
    <location>
        <begin position="401"/>
        <end position="800"/>
    </location>
</feature>
<evidence type="ECO:0000256" key="1">
    <source>
        <dbReference type="SAM" id="MobiDB-lite"/>
    </source>
</evidence>